<proteinExistence type="inferred from homology"/>
<evidence type="ECO:0000313" key="15">
    <source>
        <dbReference type="Proteomes" id="UP000019132"/>
    </source>
</evidence>
<dbReference type="PROSITE" id="PS51072">
    <property type="entry name" value="MHD"/>
    <property type="match status" value="1"/>
</dbReference>
<dbReference type="Proteomes" id="UP000019132">
    <property type="component" value="Unassembled WGS sequence"/>
</dbReference>
<dbReference type="Gene3D" id="2.60.40.1170">
    <property type="entry name" value="Mu homology domain, subdomain B"/>
    <property type="match status" value="2"/>
</dbReference>
<evidence type="ECO:0000313" key="14">
    <source>
        <dbReference type="EnsemblProtists" id="PYU1_T003328"/>
    </source>
</evidence>
<dbReference type="GO" id="GO:0015031">
    <property type="term" value="P:protein transport"/>
    <property type="evidence" value="ECO:0007669"/>
    <property type="project" value="UniProtKB-KW"/>
</dbReference>
<dbReference type="EMBL" id="GL376603">
    <property type="status" value="NOT_ANNOTATED_CDS"/>
    <property type="molecule type" value="Genomic_DNA"/>
</dbReference>
<dbReference type="HOGENOM" id="CLU_019988_3_0_1"/>
<dbReference type="VEuPathDB" id="FungiDB:PYU1_G003319"/>
<dbReference type="Pfam" id="PF00928">
    <property type="entry name" value="Adap_comp_sub"/>
    <property type="match status" value="1"/>
</dbReference>
<keyword evidence="4 10" id="KW-0963">Cytoplasm</keyword>
<dbReference type="OMA" id="VQFRTHP"/>
<reference evidence="14" key="3">
    <citation type="submission" date="2015-02" db="UniProtKB">
        <authorList>
            <consortium name="EnsemblProtists"/>
        </authorList>
    </citation>
    <scope>IDENTIFICATION</scope>
    <source>
        <strain evidence="14">DAOM BR144</strain>
    </source>
</reference>
<feature type="compositionally biased region" description="Basic and acidic residues" evidence="12">
    <location>
        <begin position="136"/>
        <end position="164"/>
    </location>
</feature>
<dbReference type="GO" id="GO:0006888">
    <property type="term" value="P:endoplasmic reticulum to Golgi vesicle-mediated transport"/>
    <property type="evidence" value="ECO:0007669"/>
    <property type="project" value="TreeGrafter"/>
</dbReference>
<organism evidence="14 15">
    <name type="scientific">Globisporangium ultimum (strain ATCC 200006 / CBS 805.95 / DAOM BR144)</name>
    <name type="common">Pythium ultimum</name>
    <dbReference type="NCBI Taxonomy" id="431595"/>
    <lineage>
        <taxon>Eukaryota</taxon>
        <taxon>Sar</taxon>
        <taxon>Stramenopiles</taxon>
        <taxon>Oomycota</taxon>
        <taxon>Peronosporomycetes</taxon>
        <taxon>Pythiales</taxon>
        <taxon>Pythiaceae</taxon>
        <taxon>Globisporangium</taxon>
    </lineage>
</organism>
<feature type="region of interest" description="Disordered" evidence="12">
    <location>
        <begin position="136"/>
        <end position="235"/>
    </location>
</feature>
<dbReference type="InterPro" id="IPR028565">
    <property type="entry name" value="MHD"/>
</dbReference>
<comment type="similarity">
    <text evidence="1 10">Belongs to the adaptor complexes medium subunit family. Delta-COP subfamily.</text>
</comment>
<dbReference type="PANTHER" id="PTHR10121:SF0">
    <property type="entry name" value="COATOMER SUBUNIT DELTA"/>
    <property type="match status" value="1"/>
</dbReference>
<evidence type="ECO:0000256" key="6">
    <source>
        <dbReference type="ARBA" id="ARBA00022927"/>
    </source>
</evidence>
<comment type="subcellular location">
    <subcellularLocation>
        <location evidence="10 11">Cytoplasm</location>
    </subcellularLocation>
    <subcellularLocation>
        <location evidence="10 11">Cytoplasmic vesicle</location>
        <location evidence="10 11">COPI-coated vesicle membrane</location>
        <topology evidence="10 11">Peripheral membrane protein</topology>
        <orientation evidence="10 11">Cytoplasmic side</orientation>
    </subcellularLocation>
    <subcellularLocation>
        <location evidence="10 11">Golgi apparatus membrane</location>
        <topology evidence="10 11">Peripheral membrane protein</topology>
        <orientation evidence="10 11">Cytoplasmic side</orientation>
    </subcellularLocation>
</comment>
<dbReference type="EnsemblProtists" id="PYU1_T003328">
    <property type="protein sequence ID" value="PYU1_T003328"/>
    <property type="gene ID" value="PYU1_G003319"/>
</dbReference>
<dbReference type="SUPFAM" id="SSF64356">
    <property type="entry name" value="SNARE-like"/>
    <property type="match status" value="1"/>
</dbReference>
<accession>K3WED7</accession>
<evidence type="ECO:0000256" key="4">
    <source>
        <dbReference type="ARBA" id="ARBA00022490"/>
    </source>
</evidence>
<dbReference type="CDD" id="cd09254">
    <property type="entry name" value="AP_delta-COPI_MHD"/>
    <property type="match status" value="1"/>
</dbReference>
<evidence type="ECO:0000256" key="5">
    <source>
        <dbReference type="ARBA" id="ARBA00022892"/>
    </source>
</evidence>
<dbReference type="InterPro" id="IPR011012">
    <property type="entry name" value="Longin-like_dom_sf"/>
</dbReference>
<dbReference type="GO" id="GO:0051645">
    <property type="term" value="P:Golgi localization"/>
    <property type="evidence" value="ECO:0007669"/>
    <property type="project" value="TreeGrafter"/>
</dbReference>
<sequence>MVRSLSLSMWGHGGGLLTAFPKLLSSGTREHTFIDTESVRYVYQPLENFFVLIITNKTSNIVEDLHTIQLLSKLVPDICGSLNESTIRDKQFELVFGFDELITAGGHSENINIQQIRVNMEMESHEEKLHNMILESKRAAAKDDMKRQMTRIKEEQRERARMERAGMGSSFANQNSFGSSSNSFGRSPRGTDGFSSPMSASSGPATSPTSYNSRSEPEPSRPIVSKAAGMKLGGGSKTGKSFLDAMAAEDDLKELPPMSSQVQTVPTPEPTATVSHDPIGTVVEEKITVSLNRDGSIEQLEVKGNLYVSVNDPASGCCRLKLRSSGANGISFQTHPKVDKKLFDQQSILGLKDGSKPFPATRVAVLRWSLKTQDESFLPLNITCWPDKEGNDKLNVTIEYEMQRDMVLDNVNILVPLGSHDAPHVASIDGVYQHNSAEEKLLWHQDRIDSSNGSGSMEFSIRGHDLDAFFPIQVSFFSRSVYSDVDIESVFNIEDNSPISYGFEKLLSTDSYQIV</sequence>
<dbReference type="SUPFAM" id="SSF49447">
    <property type="entry name" value="Second domain of Mu2 adaptin subunit (ap50) of ap2 adaptor"/>
    <property type="match status" value="1"/>
</dbReference>
<evidence type="ECO:0000256" key="12">
    <source>
        <dbReference type="SAM" id="MobiDB-lite"/>
    </source>
</evidence>
<evidence type="ECO:0000256" key="11">
    <source>
        <dbReference type="RuleBase" id="RU366052"/>
    </source>
</evidence>
<comment type="subunit">
    <text evidence="2 10">Oligomeric complex that consists of at least the alpha, beta, beta', gamma, delta, epsilon and zeta subunits.</text>
</comment>
<evidence type="ECO:0000256" key="3">
    <source>
        <dbReference type="ARBA" id="ARBA00022448"/>
    </source>
</evidence>
<keyword evidence="3 10" id="KW-0813">Transport</keyword>
<reference evidence="15" key="1">
    <citation type="journal article" date="2010" name="Genome Biol.">
        <title>Genome sequence of the necrotrophic plant pathogen Pythium ultimum reveals original pathogenicity mechanisms and effector repertoire.</title>
        <authorList>
            <person name="Levesque C.A."/>
            <person name="Brouwer H."/>
            <person name="Cano L."/>
            <person name="Hamilton J.P."/>
            <person name="Holt C."/>
            <person name="Huitema E."/>
            <person name="Raffaele S."/>
            <person name="Robideau G.P."/>
            <person name="Thines M."/>
            <person name="Win J."/>
            <person name="Zerillo M.M."/>
            <person name="Beakes G.W."/>
            <person name="Boore J.L."/>
            <person name="Busam D."/>
            <person name="Dumas B."/>
            <person name="Ferriera S."/>
            <person name="Fuerstenberg S.I."/>
            <person name="Gachon C.M."/>
            <person name="Gaulin E."/>
            <person name="Govers F."/>
            <person name="Grenville-Briggs L."/>
            <person name="Horner N."/>
            <person name="Hostetler J."/>
            <person name="Jiang R.H."/>
            <person name="Johnson J."/>
            <person name="Krajaejun T."/>
            <person name="Lin H."/>
            <person name="Meijer H.J."/>
            <person name="Moore B."/>
            <person name="Morris P."/>
            <person name="Phuntmart V."/>
            <person name="Puiu D."/>
            <person name="Shetty J."/>
            <person name="Stajich J.E."/>
            <person name="Tripathy S."/>
            <person name="Wawra S."/>
            <person name="van West P."/>
            <person name="Whitty B.R."/>
            <person name="Coutinho P.M."/>
            <person name="Henrissat B."/>
            <person name="Martin F."/>
            <person name="Thomas P.D."/>
            <person name="Tyler B.M."/>
            <person name="De Vries R.P."/>
            <person name="Kamoun S."/>
            <person name="Yandell M."/>
            <person name="Tisserat N."/>
            <person name="Buell C.R."/>
        </authorList>
    </citation>
    <scope>NUCLEOTIDE SEQUENCE</scope>
    <source>
        <strain evidence="15">DAOM:BR144</strain>
    </source>
</reference>
<feature type="compositionally biased region" description="Low complexity" evidence="12">
    <location>
        <begin position="165"/>
        <end position="187"/>
    </location>
</feature>
<protein>
    <recommendedName>
        <fullName evidence="10">Coatomer subunit delta</fullName>
    </recommendedName>
</protein>
<dbReference type="AlphaFoldDB" id="K3WED7"/>
<keyword evidence="7 10" id="KW-0333">Golgi apparatus</keyword>
<dbReference type="GO" id="GO:0000139">
    <property type="term" value="C:Golgi membrane"/>
    <property type="evidence" value="ECO:0007669"/>
    <property type="project" value="UniProtKB-SubCell"/>
</dbReference>
<dbReference type="InterPro" id="IPR036168">
    <property type="entry name" value="AP2_Mu_C_sf"/>
</dbReference>
<feature type="compositionally biased region" description="Low complexity" evidence="12">
    <location>
        <begin position="195"/>
        <end position="210"/>
    </location>
</feature>
<dbReference type="FunFam" id="3.30.450.60:FF:000003">
    <property type="entry name" value="Coatomer subunit delta"/>
    <property type="match status" value="1"/>
</dbReference>
<keyword evidence="9 10" id="KW-0968">Cytoplasmic vesicle</keyword>
<evidence type="ECO:0000256" key="1">
    <source>
        <dbReference type="ARBA" id="ARBA00010516"/>
    </source>
</evidence>
<dbReference type="CDD" id="cd14830">
    <property type="entry name" value="Delta_COP_N"/>
    <property type="match status" value="1"/>
</dbReference>
<dbReference type="FunCoup" id="K3WED7">
    <property type="interactions" value="493"/>
</dbReference>
<keyword evidence="8 10" id="KW-0472">Membrane</keyword>
<dbReference type="Gene3D" id="3.30.450.60">
    <property type="match status" value="1"/>
</dbReference>
<evidence type="ECO:0000256" key="10">
    <source>
        <dbReference type="RuleBase" id="RU364018"/>
    </source>
</evidence>
<dbReference type="InterPro" id="IPR027059">
    <property type="entry name" value="Coatomer_dsu"/>
</dbReference>
<evidence type="ECO:0000259" key="13">
    <source>
        <dbReference type="PROSITE" id="PS51072"/>
    </source>
</evidence>
<reference evidence="15" key="2">
    <citation type="submission" date="2010-04" db="EMBL/GenBank/DDBJ databases">
        <authorList>
            <person name="Buell R."/>
            <person name="Hamilton J."/>
            <person name="Hostetler J."/>
        </authorList>
    </citation>
    <scope>NUCLEOTIDE SEQUENCE [LARGE SCALE GENOMIC DNA]</scope>
    <source>
        <strain evidence="15">DAOM:BR144</strain>
    </source>
</reference>
<keyword evidence="6 10" id="KW-0653">Protein transport</keyword>
<name>K3WED7_GLOUD</name>
<evidence type="ECO:0000256" key="8">
    <source>
        <dbReference type="ARBA" id="ARBA00023136"/>
    </source>
</evidence>
<dbReference type="PANTHER" id="PTHR10121">
    <property type="entry name" value="COATOMER SUBUNIT DELTA"/>
    <property type="match status" value="1"/>
</dbReference>
<dbReference type="GO" id="GO:0030126">
    <property type="term" value="C:COPI vesicle coat"/>
    <property type="evidence" value="ECO:0007669"/>
    <property type="project" value="UniProtKB-UniRule"/>
</dbReference>
<comment type="function">
    <text evidence="10">The coatomer is a cytosolic protein complex that binds to dilysine motifs and reversibly associates with Golgi non-clathrin-coated vesicles, which further mediate biosynthetic protein transport from the ER, via the Golgi up to the trans Golgi network. Coatomer complex is required for budding from Golgi membranes, and is essential for the retrograde Golgi-to-ER transport of dilysine-tagged proteins.</text>
</comment>
<keyword evidence="15" id="KW-1185">Reference proteome</keyword>
<dbReference type="STRING" id="431595.K3WED7"/>
<dbReference type="GO" id="GO:0006890">
    <property type="term" value="P:retrograde vesicle-mediated transport, Golgi to endoplasmic reticulum"/>
    <property type="evidence" value="ECO:0007669"/>
    <property type="project" value="UniProtKB-UniRule"/>
</dbReference>
<evidence type="ECO:0000256" key="2">
    <source>
        <dbReference type="ARBA" id="ARBA00011775"/>
    </source>
</evidence>
<dbReference type="eggNOG" id="KOG2635">
    <property type="taxonomic scope" value="Eukaryota"/>
</dbReference>
<evidence type="ECO:0000256" key="7">
    <source>
        <dbReference type="ARBA" id="ARBA00023034"/>
    </source>
</evidence>
<keyword evidence="5 10" id="KW-0931">ER-Golgi transport</keyword>
<dbReference type="InParanoid" id="K3WED7"/>
<feature type="domain" description="MHD" evidence="13">
    <location>
        <begin position="276"/>
        <end position="515"/>
    </location>
</feature>
<evidence type="ECO:0000256" key="9">
    <source>
        <dbReference type="ARBA" id="ARBA00023329"/>
    </source>
</evidence>